<reference evidence="1 2" key="1">
    <citation type="submission" date="2023-10" db="EMBL/GenBank/DDBJ databases">
        <title>Chromosome-scale genome assembly provides insights into flower coloration mechanisms of Canna indica.</title>
        <authorList>
            <person name="Li C."/>
        </authorList>
    </citation>
    <scope>NUCLEOTIDE SEQUENCE [LARGE SCALE GENOMIC DNA]</scope>
    <source>
        <tissue evidence="1">Flower</tissue>
    </source>
</reference>
<dbReference type="AlphaFoldDB" id="A0AAQ3QIN6"/>
<evidence type="ECO:0000313" key="2">
    <source>
        <dbReference type="Proteomes" id="UP001327560"/>
    </source>
</evidence>
<sequence length="93" mass="10674">MSALEFLSHPALCDLLTEKDQEELITNRNGHEKKGNKCPFAEETCQKPLLIPATLQIICHVHPHQVVMTQIIMVVIRKHVDYQLRESFQDLGI</sequence>
<accession>A0AAQ3QIN6</accession>
<proteinExistence type="predicted"/>
<gene>
    <name evidence="1" type="ORF">Cni_G19590</name>
</gene>
<organism evidence="1 2">
    <name type="scientific">Canna indica</name>
    <name type="common">Indian-shot</name>
    <dbReference type="NCBI Taxonomy" id="4628"/>
    <lineage>
        <taxon>Eukaryota</taxon>
        <taxon>Viridiplantae</taxon>
        <taxon>Streptophyta</taxon>
        <taxon>Embryophyta</taxon>
        <taxon>Tracheophyta</taxon>
        <taxon>Spermatophyta</taxon>
        <taxon>Magnoliopsida</taxon>
        <taxon>Liliopsida</taxon>
        <taxon>Zingiberales</taxon>
        <taxon>Cannaceae</taxon>
        <taxon>Canna</taxon>
    </lineage>
</organism>
<dbReference type="EMBL" id="CP136895">
    <property type="protein sequence ID" value="WOL10831.1"/>
    <property type="molecule type" value="Genomic_DNA"/>
</dbReference>
<dbReference type="Proteomes" id="UP001327560">
    <property type="component" value="Chromosome 6"/>
</dbReference>
<name>A0AAQ3QIN6_9LILI</name>
<keyword evidence="2" id="KW-1185">Reference proteome</keyword>
<evidence type="ECO:0000313" key="1">
    <source>
        <dbReference type="EMBL" id="WOL10831.1"/>
    </source>
</evidence>
<protein>
    <submittedName>
        <fullName evidence="1">NAP1-related protein 2-like</fullName>
    </submittedName>
</protein>